<dbReference type="PANTHER" id="PTHR12143:SF42">
    <property type="entry name" value="PUTATIVE SUBFAMILY (AFU_ORTHOLOGUE AFUA_6G13760)-RELATED"/>
    <property type="match status" value="1"/>
</dbReference>
<dbReference type="Gene3D" id="3.30.2080.10">
    <property type="entry name" value="GH92 mannosidase domain"/>
    <property type="match status" value="1"/>
</dbReference>
<keyword evidence="2" id="KW-0732">Signal</keyword>
<evidence type="ECO:0000313" key="6">
    <source>
        <dbReference type="Proteomes" id="UP001492380"/>
    </source>
</evidence>
<dbReference type="Proteomes" id="UP001492380">
    <property type="component" value="Unassembled WGS sequence"/>
</dbReference>
<evidence type="ECO:0000313" key="5">
    <source>
        <dbReference type="EMBL" id="KAK8231908.1"/>
    </source>
</evidence>
<reference evidence="5 6" key="1">
    <citation type="submission" date="2024-04" db="EMBL/GenBank/DDBJ databases">
        <title>Phyllosticta paracitricarpa is synonymous to the EU quarantine fungus P. citricarpa based on phylogenomic analyses.</title>
        <authorList>
            <consortium name="Lawrence Berkeley National Laboratory"/>
            <person name="Van Ingen-Buijs V.A."/>
            <person name="Van Westerhoven A.C."/>
            <person name="Haridas S."/>
            <person name="Skiadas P."/>
            <person name="Martin F."/>
            <person name="Groenewald J.Z."/>
            <person name="Crous P.W."/>
            <person name="Seidl M.F."/>
        </authorList>
    </citation>
    <scope>NUCLEOTIDE SEQUENCE [LARGE SCALE GENOMIC DNA]</scope>
    <source>
        <strain evidence="5 6">CBS 123374</strain>
    </source>
</reference>
<dbReference type="InterPro" id="IPR041371">
    <property type="entry name" value="GH92_N"/>
</dbReference>
<evidence type="ECO:0000256" key="1">
    <source>
        <dbReference type="SAM" id="MobiDB-lite"/>
    </source>
</evidence>
<dbReference type="Gene3D" id="1.20.1050.60">
    <property type="entry name" value="alpha-1,2-mannosidase"/>
    <property type="match status" value="1"/>
</dbReference>
<dbReference type="EMBL" id="JBBWRZ010000007">
    <property type="protein sequence ID" value="KAK8231908.1"/>
    <property type="molecule type" value="Genomic_DNA"/>
</dbReference>
<evidence type="ECO:0000259" key="3">
    <source>
        <dbReference type="Pfam" id="PF07971"/>
    </source>
</evidence>
<sequence>MATRILSVVATVLYLVGSATLVQGQGGFDVLDFINPFIGTDNGGHVHPGATLPFGMVKASADVYGENQGGFSSDNSTIIGFSHMHDSGTGGSPSLGLFPIFPQSGCPDDDLNRCEWAYLDRRVERIYGSAKASPGYFAVTLNTSIQGEVTVTNHTALYRFTFPNDPVPQNGFGSIGNSTIPLSPVLLIDVIDLPRSRSDGNITVDAATGRITGNGTFNPSFGIGNYKAYFCAEFLGAEVRDTGLFKNNRAGTEPKSQRVVADGTNGDNDGDTVLPVGAFVQFNKPDSNNQIFVRVGMSFISTEKACQNAEKEIPSYDFEGVQSSAEDAWRKKLSPVSIDATGVSNSLQTTFWSGLYRTFLSPQDYTGENPLWESDEPYYDSYYCIWDSYRSIHPLLTIMDPLSQTLMVRSLIDIYVHEGWLPDCRMSLCKGFTQGGSNADVVLADSFLKNISDGIDWKLGYEAVVKDAEVEPLNWGVEGRGGLKSWKDKKYIPTDDYDPYGVGPFTRSISRTVEYAYNDFTIALIARALGNIADFEKYLERSTYWKNMYKADQTSFINETNTGFVGFLQPRYLNGTFGFQDPIFCSSLLNFTSCYLNAKGHETYEGSAWLYTFYVPQDMATLITTLGGPQEFTRRLQYLHYTYNLLYIGDEQAFLTVFLGHYSGRPGVSADLAHFYIPAQFNDSIVGIPGNDDSGAMGSFSSFTLLGFFPVAGQDVYLIIAPFFPEVNITSPVTGSVATVRNIGFDPSYRARYIQRARLDGQEYSRNWIGHRFFLEGGLLELELGDAESDWGTRPEDLPPSASTSFGSGGSGGSLKRSADELKVRGGMQGMGAFAS</sequence>
<dbReference type="GO" id="GO:0016787">
    <property type="term" value="F:hydrolase activity"/>
    <property type="evidence" value="ECO:0007669"/>
    <property type="project" value="UniProtKB-KW"/>
</dbReference>
<organism evidence="5 6">
    <name type="scientific">Phyllosticta capitalensis</name>
    <dbReference type="NCBI Taxonomy" id="121624"/>
    <lineage>
        <taxon>Eukaryota</taxon>
        <taxon>Fungi</taxon>
        <taxon>Dikarya</taxon>
        <taxon>Ascomycota</taxon>
        <taxon>Pezizomycotina</taxon>
        <taxon>Dothideomycetes</taxon>
        <taxon>Dothideomycetes incertae sedis</taxon>
        <taxon>Botryosphaeriales</taxon>
        <taxon>Phyllostictaceae</taxon>
        <taxon>Phyllosticta</taxon>
    </lineage>
</organism>
<dbReference type="InterPro" id="IPR014718">
    <property type="entry name" value="GH-type_carb-bd"/>
</dbReference>
<feature type="domain" description="Glycosyl hydrolase family 92" evidence="3">
    <location>
        <begin position="304"/>
        <end position="786"/>
    </location>
</feature>
<gene>
    <name evidence="5" type="ORF">HDK90DRAFT_290223</name>
</gene>
<accession>A0ABR1YJC6</accession>
<evidence type="ECO:0000256" key="2">
    <source>
        <dbReference type="SAM" id="SignalP"/>
    </source>
</evidence>
<dbReference type="Gene3D" id="1.20.1610.10">
    <property type="entry name" value="alpha-1,2-mannosidases domains"/>
    <property type="match status" value="1"/>
</dbReference>
<feature type="signal peptide" evidence="2">
    <location>
        <begin position="1"/>
        <end position="24"/>
    </location>
</feature>
<keyword evidence="5" id="KW-0378">Hydrolase</keyword>
<dbReference type="SUPFAM" id="SSF48208">
    <property type="entry name" value="Six-hairpin glycosidases"/>
    <property type="match status" value="1"/>
</dbReference>
<feature type="chain" id="PRO_5046853184" evidence="2">
    <location>
        <begin position="25"/>
        <end position="836"/>
    </location>
</feature>
<feature type="region of interest" description="Disordered" evidence="1">
    <location>
        <begin position="790"/>
        <end position="836"/>
    </location>
</feature>
<dbReference type="Gene3D" id="2.70.98.10">
    <property type="match status" value="1"/>
</dbReference>
<dbReference type="InterPro" id="IPR008928">
    <property type="entry name" value="6-hairpin_glycosidase_sf"/>
</dbReference>
<name>A0ABR1YJC6_9PEZI</name>
<dbReference type="InterPro" id="IPR012939">
    <property type="entry name" value="Glyco_hydro_92"/>
</dbReference>
<dbReference type="InterPro" id="IPR050883">
    <property type="entry name" value="PNGase"/>
</dbReference>
<keyword evidence="6" id="KW-1185">Reference proteome</keyword>
<proteinExistence type="predicted"/>
<comment type="caution">
    <text evidence="5">The sequence shown here is derived from an EMBL/GenBank/DDBJ whole genome shotgun (WGS) entry which is preliminary data.</text>
</comment>
<evidence type="ECO:0000259" key="4">
    <source>
        <dbReference type="Pfam" id="PF17678"/>
    </source>
</evidence>
<dbReference type="PANTHER" id="PTHR12143">
    <property type="entry name" value="PEPTIDE N-GLYCANASE PNGASE -RELATED"/>
    <property type="match status" value="1"/>
</dbReference>
<dbReference type="Pfam" id="PF17678">
    <property type="entry name" value="Glyco_hydro_92N"/>
    <property type="match status" value="1"/>
</dbReference>
<protein>
    <submittedName>
        <fullName evidence="5">Glycoside hydrolase family 92 protein</fullName>
    </submittedName>
</protein>
<feature type="domain" description="Glycosyl hydrolase family 92 N-terminal" evidence="4">
    <location>
        <begin position="33"/>
        <end position="298"/>
    </location>
</feature>
<dbReference type="Pfam" id="PF07971">
    <property type="entry name" value="Glyco_hydro_92"/>
    <property type="match status" value="1"/>
</dbReference>